<keyword evidence="3" id="KW-1185">Reference proteome</keyword>
<gene>
    <name evidence="2" type="ORF">RIF29_19407</name>
</gene>
<evidence type="ECO:0000313" key="2">
    <source>
        <dbReference type="EMBL" id="KAK7266753.1"/>
    </source>
</evidence>
<dbReference type="PANTHER" id="PTHR37383:SF1">
    <property type="entry name" value="OS01G0694200 PROTEIN"/>
    <property type="match status" value="1"/>
</dbReference>
<name>A0AAN9I443_CROPI</name>
<dbReference type="Proteomes" id="UP001372338">
    <property type="component" value="Unassembled WGS sequence"/>
</dbReference>
<organism evidence="2 3">
    <name type="scientific">Crotalaria pallida</name>
    <name type="common">Smooth rattlebox</name>
    <name type="synonym">Crotalaria striata</name>
    <dbReference type="NCBI Taxonomy" id="3830"/>
    <lineage>
        <taxon>Eukaryota</taxon>
        <taxon>Viridiplantae</taxon>
        <taxon>Streptophyta</taxon>
        <taxon>Embryophyta</taxon>
        <taxon>Tracheophyta</taxon>
        <taxon>Spermatophyta</taxon>
        <taxon>Magnoliopsida</taxon>
        <taxon>eudicotyledons</taxon>
        <taxon>Gunneridae</taxon>
        <taxon>Pentapetalae</taxon>
        <taxon>rosids</taxon>
        <taxon>fabids</taxon>
        <taxon>Fabales</taxon>
        <taxon>Fabaceae</taxon>
        <taxon>Papilionoideae</taxon>
        <taxon>50 kb inversion clade</taxon>
        <taxon>genistoids sensu lato</taxon>
        <taxon>core genistoids</taxon>
        <taxon>Crotalarieae</taxon>
        <taxon>Crotalaria</taxon>
    </lineage>
</organism>
<accession>A0AAN9I443</accession>
<dbReference type="AlphaFoldDB" id="A0AAN9I443"/>
<dbReference type="EMBL" id="JAYWIO010000004">
    <property type="protein sequence ID" value="KAK7266753.1"/>
    <property type="molecule type" value="Genomic_DNA"/>
</dbReference>
<proteinExistence type="predicted"/>
<feature type="transmembrane region" description="Helical" evidence="1">
    <location>
        <begin position="369"/>
        <end position="392"/>
    </location>
</feature>
<reference evidence="2 3" key="1">
    <citation type="submission" date="2024-01" db="EMBL/GenBank/DDBJ databases">
        <title>The genomes of 5 underutilized Papilionoideae crops provide insights into root nodulation and disease resistanc.</title>
        <authorList>
            <person name="Yuan L."/>
        </authorList>
    </citation>
    <scope>NUCLEOTIDE SEQUENCE [LARGE SCALE GENOMIC DNA]</scope>
    <source>
        <strain evidence="2">ZHUSHIDOU_FW_LH</strain>
        <tissue evidence="2">Leaf</tissue>
    </source>
</reference>
<keyword evidence="1" id="KW-0472">Membrane</keyword>
<feature type="transmembrane region" description="Helical" evidence="1">
    <location>
        <begin position="493"/>
        <end position="513"/>
    </location>
</feature>
<sequence length="541" mass="57838">MVLVQASKLTLPTPSSLSSPPHTPTSLLFEPTSLSLALTHFDSSISLYPSFSTPSSSSSSSHFTLPSPQTLIPSPSSSSTFLLLKSNSNPDSNSTPRVLFIVSGPHRSQILLRFFLLNAKTNAFVPAGNVLCSQKDLRFESNLGVLVNSKHGVSIKLAGSVNYFAMYSVSCAKVWVFAAKTDDGAPASGGGDEVVRLMRCAVIECSRPVWSVSISFGLLLLGEENGVRVFGLRRLVKGRVKKVRNSNTNLNSKLPNGVIAKHGEGKIGKHGVAVKQTNVKQNGGVCFVALKGKEVEKKTITKVSISIKVISIQALSQRMFLILDSDGDLHLLCLSNSGIGVDITGHVRQLTHTMKVQNLAVLPDVSTSIAILAVVAMLITSCIVGGAAEIAVGVVNICNKDAWECPHSSSCCFFLSRIVWISDGCHSMHLFNATDVENALNEADGSDGDEKLMHLPVNHVLFSSEKIQDVICLASNSILVLGQGKWLYRLHVFLAYSVVVLLATETASLFIGGKLPVSDSDPPLRLEGVHNGGSLMYCSTI</sequence>
<evidence type="ECO:0000256" key="1">
    <source>
        <dbReference type="SAM" id="Phobius"/>
    </source>
</evidence>
<comment type="caution">
    <text evidence="2">The sequence shown here is derived from an EMBL/GenBank/DDBJ whole genome shotgun (WGS) entry which is preliminary data.</text>
</comment>
<protein>
    <submittedName>
        <fullName evidence="2">Uncharacterized protein</fullName>
    </submittedName>
</protein>
<dbReference type="PANTHER" id="PTHR37383">
    <property type="entry name" value="OS01G0694200 PROTEIN"/>
    <property type="match status" value="1"/>
</dbReference>
<keyword evidence="1" id="KW-1133">Transmembrane helix</keyword>
<evidence type="ECO:0000313" key="3">
    <source>
        <dbReference type="Proteomes" id="UP001372338"/>
    </source>
</evidence>
<keyword evidence="1" id="KW-0812">Transmembrane</keyword>